<protein>
    <recommendedName>
        <fullName evidence="2">Transcriptional regulator MntR</fullName>
    </recommendedName>
</protein>
<evidence type="ECO:0000313" key="8">
    <source>
        <dbReference type="EMBL" id="SDC13545.1"/>
    </source>
</evidence>
<dbReference type="Gene3D" id="2.30.30.90">
    <property type="match status" value="1"/>
</dbReference>
<keyword evidence="9" id="KW-1185">Reference proteome</keyword>
<dbReference type="PANTHER" id="PTHR33238">
    <property type="entry name" value="IRON (METAL) DEPENDENT REPRESSOR, DTXR FAMILY"/>
    <property type="match status" value="1"/>
</dbReference>
<sequence length="222" mass="25413">MLLNLSHTEENYIKAIYHLEQDGKPVSTNDLSELLKTAAASVTDMLKKLKQKKMVHYKAYYGCNLTEAGRKGALMIIRRHRLWEYFLSKKLGFSWDEVHDIAEELEHVGSTSLIDKLDAFLGYPRFDPHGDPIPDEKGHIVQQQNKLLSEIPLHLPVEVVQIGDQSAHILELLSDKNIRIGTLLEVRKRFTYDQSLEIKTGSKSITQISKELSQNILVKDHE</sequence>
<reference evidence="9" key="1">
    <citation type="submission" date="2016-10" db="EMBL/GenBank/DDBJ databases">
        <authorList>
            <person name="Varghese N."/>
            <person name="Submissions S."/>
        </authorList>
    </citation>
    <scope>NUCLEOTIDE SEQUENCE [LARGE SCALE GENOMIC DNA]</scope>
    <source>
        <strain evidence="9">DSM 25811 / CCM 8410 / LMG 26954 / E90</strain>
    </source>
</reference>
<keyword evidence="3" id="KW-0805">Transcription regulation</keyword>
<evidence type="ECO:0000313" key="9">
    <source>
        <dbReference type="Proteomes" id="UP000198757"/>
    </source>
</evidence>
<dbReference type="OrthoDB" id="9791355at2"/>
<dbReference type="InterPro" id="IPR038157">
    <property type="entry name" value="FeoA_core_dom"/>
</dbReference>
<proteinExistence type="inferred from homology"/>
<dbReference type="GO" id="GO:0003700">
    <property type="term" value="F:DNA-binding transcription factor activity"/>
    <property type="evidence" value="ECO:0007669"/>
    <property type="project" value="InterPro"/>
</dbReference>
<dbReference type="RefSeq" id="WP_090388353.1">
    <property type="nucleotide sequence ID" value="NZ_FMZO01000001.1"/>
</dbReference>
<dbReference type="InterPro" id="IPR001367">
    <property type="entry name" value="Fe_dep_repressor"/>
</dbReference>
<dbReference type="Pfam" id="PF02742">
    <property type="entry name" value="Fe_dep_repr_C"/>
    <property type="match status" value="1"/>
</dbReference>
<dbReference type="Pfam" id="PF04023">
    <property type="entry name" value="FeoA"/>
    <property type="match status" value="1"/>
</dbReference>
<evidence type="ECO:0000256" key="5">
    <source>
        <dbReference type="ARBA" id="ARBA00023163"/>
    </source>
</evidence>
<comment type="similarity">
    <text evidence="1">Belongs to the DtxR/MntR family.</text>
</comment>
<dbReference type="InterPro" id="IPR007167">
    <property type="entry name" value="Fe-transptr_FeoA-like"/>
</dbReference>
<dbReference type="SUPFAM" id="SSF47979">
    <property type="entry name" value="Iron-dependent repressor protein, dimerization domain"/>
    <property type="match status" value="1"/>
</dbReference>
<dbReference type="GO" id="GO:0046914">
    <property type="term" value="F:transition metal ion binding"/>
    <property type="evidence" value="ECO:0007669"/>
    <property type="project" value="InterPro"/>
</dbReference>
<evidence type="ECO:0000256" key="1">
    <source>
        <dbReference type="ARBA" id="ARBA00007871"/>
    </source>
</evidence>
<dbReference type="Gene3D" id="1.10.60.10">
    <property type="entry name" value="Iron dependent repressor, metal binding and dimerisation domain"/>
    <property type="match status" value="1"/>
</dbReference>
<dbReference type="InterPro" id="IPR022689">
    <property type="entry name" value="Iron_dep_repressor"/>
</dbReference>
<dbReference type="SUPFAM" id="SSF46785">
    <property type="entry name" value="Winged helix' DNA-binding domain"/>
    <property type="match status" value="1"/>
</dbReference>
<dbReference type="PANTHER" id="PTHR33238:SF7">
    <property type="entry name" value="IRON-DEPENDENT TRANSCRIPTIONAL REGULATOR"/>
    <property type="match status" value="1"/>
</dbReference>
<evidence type="ECO:0000256" key="3">
    <source>
        <dbReference type="ARBA" id="ARBA00023015"/>
    </source>
</evidence>
<gene>
    <name evidence="8" type="ORF">SAMN04487894_101416</name>
</gene>
<evidence type="ECO:0000256" key="4">
    <source>
        <dbReference type="ARBA" id="ARBA00023125"/>
    </source>
</evidence>
<evidence type="ECO:0000256" key="6">
    <source>
        <dbReference type="ARBA" id="ARBA00025185"/>
    </source>
</evidence>
<dbReference type="SMART" id="SM00529">
    <property type="entry name" value="HTH_DTXR"/>
    <property type="match status" value="1"/>
</dbReference>
<dbReference type="InterPro" id="IPR036388">
    <property type="entry name" value="WH-like_DNA-bd_sf"/>
</dbReference>
<dbReference type="Pfam" id="PF01325">
    <property type="entry name" value="Fe_dep_repress"/>
    <property type="match status" value="1"/>
</dbReference>
<organism evidence="8 9">
    <name type="scientific">Niabella drilacis (strain DSM 25811 / CCM 8410 / CCUG 62505 / LMG 26954 / E90)</name>
    <dbReference type="NCBI Taxonomy" id="1285928"/>
    <lineage>
        <taxon>Bacteria</taxon>
        <taxon>Pseudomonadati</taxon>
        <taxon>Bacteroidota</taxon>
        <taxon>Chitinophagia</taxon>
        <taxon>Chitinophagales</taxon>
        <taxon>Chitinophagaceae</taxon>
        <taxon>Niabella</taxon>
    </lineage>
</organism>
<keyword evidence="4" id="KW-0238">DNA-binding</keyword>
<dbReference type="EMBL" id="FMZO01000001">
    <property type="protein sequence ID" value="SDC13545.1"/>
    <property type="molecule type" value="Genomic_DNA"/>
</dbReference>
<dbReference type="GO" id="GO:0003677">
    <property type="term" value="F:DNA binding"/>
    <property type="evidence" value="ECO:0007669"/>
    <property type="project" value="UniProtKB-KW"/>
</dbReference>
<dbReference type="InterPro" id="IPR050536">
    <property type="entry name" value="DtxR_MntR_Metal-Reg"/>
</dbReference>
<evidence type="ECO:0000259" key="7">
    <source>
        <dbReference type="PROSITE" id="PS50944"/>
    </source>
</evidence>
<evidence type="ECO:0000256" key="2">
    <source>
        <dbReference type="ARBA" id="ARBA00022386"/>
    </source>
</evidence>
<dbReference type="PROSITE" id="PS50944">
    <property type="entry name" value="HTH_DTXR"/>
    <property type="match status" value="1"/>
</dbReference>
<keyword evidence="5" id="KW-0804">Transcription</keyword>
<dbReference type="InterPro" id="IPR036390">
    <property type="entry name" value="WH_DNA-bd_sf"/>
</dbReference>
<dbReference type="STRING" id="1285928.SAMN04487894_101416"/>
<dbReference type="InterPro" id="IPR036421">
    <property type="entry name" value="Fe_dep_repressor_sf"/>
</dbReference>
<dbReference type="AlphaFoldDB" id="A0A1G6J5H9"/>
<comment type="function">
    <text evidence="6">In the presence of manganese, represses expression of mntH and mntS. Up-regulates expression of mntP.</text>
</comment>
<dbReference type="Proteomes" id="UP000198757">
    <property type="component" value="Unassembled WGS sequence"/>
</dbReference>
<dbReference type="Gene3D" id="1.10.10.10">
    <property type="entry name" value="Winged helix-like DNA-binding domain superfamily/Winged helix DNA-binding domain"/>
    <property type="match status" value="1"/>
</dbReference>
<feature type="domain" description="HTH dtxR-type" evidence="7">
    <location>
        <begin position="5"/>
        <end position="66"/>
    </location>
</feature>
<name>A0A1G6J5H9_NIADE</name>
<accession>A0A1G6J5H9</accession>
<dbReference type="GO" id="GO:0046983">
    <property type="term" value="F:protein dimerization activity"/>
    <property type="evidence" value="ECO:0007669"/>
    <property type="project" value="InterPro"/>
</dbReference>
<dbReference type="InterPro" id="IPR022687">
    <property type="entry name" value="HTH_DTXR"/>
</dbReference>